<dbReference type="InterPro" id="IPR051159">
    <property type="entry name" value="Hexapeptide_acetyltransf"/>
</dbReference>
<gene>
    <name evidence="4" type="ORF">dsmv_2235</name>
</gene>
<evidence type="ECO:0000313" key="5">
    <source>
        <dbReference type="Proteomes" id="UP000014977"/>
    </source>
</evidence>
<dbReference type="Gene3D" id="2.160.10.10">
    <property type="entry name" value="Hexapeptide repeat proteins"/>
    <property type="match status" value="1"/>
</dbReference>
<reference evidence="4 5" key="1">
    <citation type="journal article" date="2013" name="Genome Announc.">
        <title>Draft genome sequences for three mercury-methylating, sulfate-reducing bacteria.</title>
        <authorList>
            <person name="Brown S.D."/>
            <person name="Hurt R.A.Jr."/>
            <person name="Gilmour C.C."/>
            <person name="Elias D.A."/>
        </authorList>
    </citation>
    <scope>NUCLEOTIDE SEQUENCE [LARGE SCALE GENOMIC DNA]</scope>
    <source>
        <strain evidence="4 5">DSM 2059</strain>
    </source>
</reference>
<evidence type="ECO:0000256" key="1">
    <source>
        <dbReference type="ARBA" id="ARBA00022679"/>
    </source>
</evidence>
<evidence type="ECO:0000313" key="4">
    <source>
        <dbReference type="EMBL" id="EPR41120.1"/>
    </source>
</evidence>
<keyword evidence="2" id="KW-0677">Repeat</keyword>
<dbReference type="SUPFAM" id="SSF51161">
    <property type="entry name" value="Trimeric LpxA-like enzymes"/>
    <property type="match status" value="1"/>
</dbReference>
<keyword evidence="1 4" id="KW-0808">Transferase</keyword>
<dbReference type="Proteomes" id="UP000014977">
    <property type="component" value="Unassembled WGS sequence"/>
</dbReference>
<dbReference type="Pfam" id="PF00132">
    <property type="entry name" value="Hexapep"/>
    <property type="match status" value="1"/>
</dbReference>
<proteinExistence type="predicted"/>
<dbReference type="EMBL" id="ATHJ01000078">
    <property type="protein sequence ID" value="EPR41120.1"/>
    <property type="molecule type" value="Genomic_DNA"/>
</dbReference>
<dbReference type="AlphaFoldDB" id="S7TWI0"/>
<dbReference type="InterPro" id="IPR018357">
    <property type="entry name" value="Hexapep_transf_CS"/>
</dbReference>
<dbReference type="Pfam" id="PF14602">
    <property type="entry name" value="Hexapep_2"/>
    <property type="match status" value="1"/>
</dbReference>
<dbReference type="PANTHER" id="PTHR23416">
    <property type="entry name" value="SIALIC ACID SYNTHASE-RELATED"/>
    <property type="match status" value="1"/>
</dbReference>
<dbReference type="GO" id="GO:0016746">
    <property type="term" value="F:acyltransferase activity"/>
    <property type="evidence" value="ECO:0007669"/>
    <property type="project" value="UniProtKB-KW"/>
</dbReference>
<dbReference type="PROSITE" id="PS00101">
    <property type="entry name" value="HEXAPEP_TRANSFERASES"/>
    <property type="match status" value="1"/>
</dbReference>
<dbReference type="InterPro" id="IPR011004">
    <property type="entry name" value="Trimer_LpxA-like_sf"/>
</dbReference>
<sequence length="239" mass="27057">MRKDHRPYFLKRLDRRLQKFYTRRFLRPQFDHLGTGAHFMKPWHVEIFGPRIEIGRYATVIAAPDRKVRFSVWSDRPDRGSIRIGSYVLICPGVRMGASCSITIGDNCMFASGVYITDSDWHGIYNRAAMGTGAPVVIEENAWIGDQAIICKGVTVGQNSIVGAGAVVTRDVPPNVVAAGNPARVVKTLDADEKMVTRSQWLSDPAKISRDFDRIDRDLLRDNTFSGWIRYLLFPKRKD</sequence>
<evidence type="ECO:0000256" key="3">
    <source>
        <dbReference type="ARBA" id="ARBA00023315"/>
    </source>
</evidence>
<organism evidence="4 5">
    <name type="scientific">Desulfococcus multivorans DSM 2059</name>
    <dbReference type="NCBI Taxonomy" id="1121405"/>
    <lineage>
        <taxon>Bacteria</taxon>
        <taxon>Pseudomonadati</taxon>
        <taxon>Thermodesulfobacteriota</taxon>
        <taxon>Desulfobacteria</taxon>
        <taxon>Desulfobacterales</taxon>
        <taxon>Desulfococcaceae</taxon>
        <taxon>Desulfococcus</taxon>
    </lineage>
</organism>
<dbReference type="STRING" id="897.B2D07_17815"/>
<dbReference type="OrthoDB" id="9815592at2"/>
<dbReference type="RefSeq" id="WP_020876666.1">
    <property type="nucleotide sequence ID" value="NZ_ATHJ01000078.1"/>
</dbReference>
<dbReference type="eggNOG" id="COG0110">
    <property type="taxonomic scope" value="Bacteria"/>
</dbReference>
<protein>
    <submittedName>
        <fullName evidence="4">Transferase hexapeptide repeat containing protein</fullName>
    </submittedName>
</protein>
<dbReference type="CDD" id="cd04647">
    <property type="entry name" value="LbH_MAT_like"/>
    <property type="match status" value="1"/>
</dbReference>
<dbReference type="InterPro" id="IPR001451">
    <property type="entry name" value="Hexapep"/>
</dbReference>
<name>S7TWI0_DESML</name>
<accession>S7TWI0</accession>
<keyword evidence="5" id="KW-1185">Reference proteome</keyword>
<evidence type="ECO:0000256" key="2">
    <source>
        <dbReference type="ARBA" id="ARBA00022737"/>
    </source>
</evidence>
<comment type="caution">
    <text evidence="4">The sequence shown here is derived from an EMBL/GenBank/DDBJ whole genome shotgun (WGS) entry which is preliminary data.</text>
</comment>
<keyword evidence="3" id="KW-0012">Acyltransferase</keyword>